<dbReference type="InParanoid" id="A0A482XET4"/>
<protein>
    <submittedName>
        <fullName evidence="2">Uncharacterized protein</fullName>
    </submittedName>
</protein>
<feature type="compositionally biased region" description="Basic and acidic residues" evidence="1">
    <location>
        <begin position="69"/>
        <end position="79"/>
    </location>
</feature>
<keyword evidence="3" id="KW-1185">Reference proteome</keyword>
<proteinExistence type="predicted"/>
<accession>A0A482XET4</accession>
<dbReference type="EMBL" id="QKKF02012050">
    <property type="protein sequence ID" value="RZF43871.1"/>
    <property type="molecule type" value="Genomic_DNA"/>
</dbReference>
<organism evidence="2 3">
    <name type="scientific">Laodelphax striatellus</name>
    <name type="common">Small brown planthopper</name>
    <name type="synonym">Delphax striatella</name>
    <dbReference type="NCBI Taxonomy" id="195883"/>
    <lineage>
        <taxon>Eukaryota</taxon>
        <taxon>Metazoa</taxon>
        <taxon>Ecdysozoa</taxon>
        <taxon>Arthropoda</taxon>
        <taxon>Hexapoda</taxon>
        <taxon>Insecta</taxon>
        <taxon>Pterygota</taxon>
        <taxon>Neoptera</taxon>
        <taxon>Paraneoptera</taxon>
        <taxon>Hemiptera</taxon>
        <taxon>Auchenorrhyncha</taxon>
        <taxon>Fulgoroidea</taxon>
        <taxon>Delphacidae</taxon>
        <taxon>Criomorphinae</taxon>
        <taxon>Laodelphax</taxon>
    </lineage>
</organism>
<sequence>MRRTEREVINFETQFTEAKDTDKQNDAGRHTTSSQLQCELASLAILQLQATKMTTEFLPGPATTRKGKLRENSHDKLPE</sequence>
<feature type="region of interest" description="Disordered" evidence="1">
    <location>
        <begin position="55"/>
        <end position="79"/>
    </location>
</feature>
<feature type="compositionally biased region" description="Basic and acidic residues" evidence="1">
    <location>
        <begin position="17"/>
        <end position="29"/>
    </location>
</feature>
<gene>
    <name evidence="2" type="ORF">LSTR_LSTR007207</name>
</gene>
<dbReference type="Proteomes" id="UP000291343">
    <property type="component" value="Unassembled WGS sequence"/>
</dbReference>
<feature type="region of interest" description="Disordered" evidence="1">
    <location>
        <begin position="1"/>
        <end position="34"/>
    </location>
</feature>
<evidence type="ECO:0000313" key="3">
    <source>
        <dbReference type="Proteomes" id="UP000291343"/>
    </source>
</evidence>
<dbReference type="AlphaFoldDB" id="A0A482XET4"/>
<comment type="caution">
    <text evidence="2">The sequence shown here is derived from an EMBL/GenBank/DDBJ whole genome shotgun (WGS) entry which is preliminary data.</text>
</comment>
<evidence type="ECO:0000313" key="2">
    <source>
        <dbReference type="EMBL" id="RZF43871.1"/>
    </source>
</evidence>
<evidence type="ECO:0000256" key="1">
    <source>
        <dbReference type="SAM" id="MobiDB-lite"/>
    </source>
</evidence>
<reference evidence="2 3" key="1">
    <citation type="journal article" date="2017" name="Gigascience">
        <title>Genome sequence of the small brown planthopper, Laodelphax striatellus.</title>
        <authorList>
            <person name="Zhu J."/>
            <person name="Jiang F."/>
            <person name="Wang X."/>
            <person name="Yang P."/>
            <person name="Bao Y."/>
            <person name="Zhao W."/>
            <person name="Wang W."/>
            <person name="Lu H."/>
            <person name="Wang Q."/>
            <person name="Cui N."/>
            <person name="Li J."/>
            <person name="Chen X."/>
            <person name="Luo L."/>
            <person name="Yu J."/>
            <person name="Kang L."/>
            <person name="Cui F."/>
        </authorList>
    </citation>
    <scope>NUCLEOTIDE SEQUENCE [LARGE SCALE GENOMIC DNA]</scope>
    <source>
        <strain evidence="2">Lst14</strain>
    </source>
</reference>
<name>A0A482XET4_LAOST</name>